<gene>
    <name evidence="2" type="ORF">FSCOSCO3_A000248</name>
</gene>
<dbReference type="AlphaFoldDB" id="A0AAV1MXN3"/>
<dbReference type="EMBL" id="CAWUFR010000006">
    <property type="protein sequence ID" value="CAK6951422.1"/>
    <property type="molecule type" value="Genomic_DNA"/>
</dbReference>
<evidence type="ECO:0000256" key="1">
    <source>
        <dbReference type="SAM" id="MobiDB-lite"/>
    </source>
</evidence>
<name>A0AAV1MXN3_SCOSC</name>
<accession>A0AAV1MXN3</accession>
<sequence>MKAAGMEFINIDCFVERWRIIWGEKSWAQQLVFVGALTFGVPLQICTRLTHSYLHAVNTLNEMCPGRKELTGERSIPSEREDQQEGVDLT</sequence>
<keyword evidence="3" id="KW-1185">Reference proteome</keyword>
<organism evidence="2 3">
    <name type="scientific">Scomber scombrus</name>
    <name type="common">Atlantic mackerel</name>
    <name type="synonym">Scomber vernalis</name>
    <dbReference type="NCBI Taxonomy" id="13677"/>
    <lineage>
        <taxon>Eukaryota</taxon>
        <taxon>Metazoa</taxon>
        <taxon>Chordata</taxon>
        <taxon>Craniata</taxon>
        <taxon>Vertebrata</taxon>
        <taxon>Euteleostomi</taxon>
        <taxon>Actinopterygii</taxon>
        <taxon>Neopterygii</taxon>
        <taxon>Teleostei</taxon>
        <taxon>Neoteleostei</taxon>
        <taxon>Acanthomorphata</taxon>
        <taxon>Pelagiaria</taxon>
        <taxon>Scombriformes</taxon>
        <taxon>Scombridae</taxon>
        <taxon>Scomber</taxon>
    </lineage>
</organism>
<protein>
    <submittedName>
        <fullName evidence="2">Uncharacterized protein</fullName>
    </submittedName>
</protein>
<dbReference type="Proteomes" id="UP001314229">
    <property type="component" value="Unassembled WGS sequence"/>
</dbReference>
<comment type="caution">
    <text evidence="2">The sequence shown here is derived from an EMBL/GenBank/DDBJ whole genome shotgun (WGS) entry which is preliminary data.</text>
</comment>
<evidence type="ECO:0000313" key="3">
    <source>
        <dbReference type="Proteomes" id="UP001314229"/>
    </source>
</evidence>
<feature type="region of interest" description="Disordered" evidence="1">
    <location>
        <begin position="68"/>
        <end position="90"/>
    </location>
</feature>
<evidence type="ECO:0000313" key="2">
    <source>
        <dbReference type="EMBL" id="CAK6951422.1"/>
    </source>
</evidence>
<proteinExistence type="predicted"/>
<reference evidence="2 3" key="1">
    <citation type="submission" date="2024-01" db="EMBL/GenBank/DDBJ databases">
        <authorList>
            <person name="Alioto T."/>
            <person name="Alioto T."/>
            <person name="Gomez Garrido J."/>
        </authorList>
    </citation>
    <scope>NUCLEOTIDE SEQUENCE [LARGE SCALE GENOMIC DNA]</scope>
</reference>
<feature type="compositionally biased region" description="Basic and acidic residues" evidence="1">
    <location>
        <begin position="68"/>
        <end position="83"/>
    </location>
</feature>